<dbReference type="InterPro" id="IPR038063">
    <property type="entry name" value="Transpep_catalytic_dom"/>
</dbReference>
<feature type="domain" description="L,D-TPase catalytic" evidence="9">
    <location>
        <begin position="213"/>
        <end position="389"/>
    </location>
</feature>
<evidence type="ECO:0000256" key="6">
    <source>
        <dbReference type="ARBA" id="ARBA00023316"/>
    </source>
</evidence>
<dbReference type="InterPro" id="IPR005490">
    <property type="entry name" value="LD_TPept_cat_dom"/>
</dbReference>
<dbReference type="Proteomes" id="UP000234881">
    <property type="component" value="Unassembled WGS sequence"/>
</dbReference>
<feature type="active site" description="Nucleophile" evidence="7">
    <location>
        <position position="363"/>
    </location>
</feature>
<sequence>MEKQVVRKTIQNNKQSNRNRATFAEPSRRTFLTTGGSLLASLATVSTPVWAQAINPIDEVLNQGQVEWGDRFDTPGQTVAAVRTAEPTLSASTAANIESAMQFYYSVVQRGGWPLVPDDQTLRIGNRAHTVTILRQRLIMSGDLVQDVGVSEVFDSYVDAAVRRFQSRHGIDPDGLAGKETFAAINVPAEVRLRQLETNLVRLRSMSGYLGDRYVMVNIPAAEIETVENGYVHSRHTGVVGKIDRQTPVLTSKIHQINFNPYWHVPKSIILKDLIPKMQKDPSYLQDNRIHIRDLRNNIELDASQVNWNSEEALNYQFRQEPGAKNSMGSIKINFHNKHAVYLHDTPSKTLFGSSYRFHSSGCVRVQNVREFVTWVLNGTPGWDRMAVDAAIRSGERNDVSVRDRVPIYMTYITAWASNGGMIHFRDDIYNRDGLSAMSPIVAQQG</sequence>
<dbReference type="Gene3D" id="1.10.101.10">
    <property type="entry name" value="PGBD-like superfamily/PGBD"/>
    <property type="match status" value="1"/>
</dbReference>
<dbReference type="InterPro" id="IPR036366">
    <property type="entry name" value="PGBDSf"/>
</dbReference>
<evidence type="ECO:0000256" key="2">
    <source>
        <dbReference type="ARBA" id="ARBA00005992"/>
    </source>
</evidence>
<dbReference type="EMBL" id="PKUQ01000022">
    <property type="protein sequence ID" value="PLW77067.1"/>
    <property type="molecule type" value="Genomic_DNA"/>
</dbReference>
<gene>
    <name evidence="10" type="ORF">C0081_11655</name>
</gene>
<proteinExistence type="inferred from homology"/>
<comment type="pathway">
    <text evidence="1 7">Cell wall biogenesis; peptidoglycan biosynthesis.</text>
</comment>
<evidence type="ECO:0000256" key="1">
    <source>
        <dbReference type="ARBA" id="ARBA00004752"/>
    </source>
</evidence>
<dbReference type="InterPro" id="IPR036365">
    <property type="entry name" value="PGBD-like_sf"/>
</dbReference>
<evidence type="ECO:0000259" key="9">
    <source>
        <dbReference type="PROSITE" id="PS52029"/>
    </source>
</evidence>
<feature type="region of interest" description="Disordered" evidence="8">
    <location>
        <begin position="1"/>
        <end position="24"/>
    </location>
</feature>
<dbReference type="PROSITE" id="PS51318">
    <property type="entry name" value="TAT"/>
    <property type="match status" value="1"/>
</dbReference>
<reference evidence="10 11" key="1">
    <citation type="submission" date="2018-01" db="EMBL/GenBank/DDBJ databases">
        <title>The draft genome sequence of Cohaesibacter sp. H1304.</title>
        <authorList>
            <person name="Wang N.-N."/>
            <person name="Du Z.-J."/>
        </authorList>
    </citation>
    <scope>NUCLEOTIDE SEQUENCE [LARGE SCALE GENOMIC DNA]</scope>
    <source>
        <strain evidence="10 11">H1304</strain>
    </source>
</reference>
<evidence type="ECO:0000313" key="11">
    <source>
        <dbReference type="Proteomes" id="UP000234881"/>
    </source>
</evidence>
<dbReference type="Gene3D" id="2.40.440.10">
    <property type="entry name" value="L,D-transpeptidase catalytic domain-like"/>
    <property type="match status" value="1"/>
</dbReference>
<keyword evidence="4 7" id="KW-0133">Cell shape</keyword>
<dbReference type="UniPathway" id="UPA00219"/>
<dbReference type="AlphaFoldDB" id="A0A2N5XRJ6"/>
<comment type="similarity">
    <text evidence="2">Belongs to the YkuD family.</text>
</comment>
<feature type="active site" description="Proton donor/acceptor" evidence="7">
    <location>
        <position position="344"/>
    </location>
</feature>
<keyword evidence="11" id="KW-1185">Reference proteome</keyword>
<evidence type="ECO:0000256" key="7">
    <source>
        <dbReference type="PROSITE-ProRule" id="PRU01373"/>
    </source>
</evidence>
<evidence type="ECO:0000256" key="8">
    <source>
        <dbReference type="SAM" id="MobiDB-lite"/>
    </source>
</evidence>
<evidence type="ECO:0000256" key="5">
    <source>
        <dbReference type="ARBA" id="ARBA00022984"/>
    </source>
</evidence>
<dbReference type="InterPro" id="IPR006311">
    <property type="entry name" value="TAT_signal"/>
</dbReference>
<evidence type="ECO:0000313" key="10">
    <source>
        <dbReference type="EMBL" id="PLW77067.1"/>
    </source>
</evidence>
<dbReference type="GO" id="GO:0071555">
    <property type="term" value="P:cell wall organization"/>
    <property type="evidence" value="ECO:0007669"/>
    <property type="project" value="UniProtKB-UniRule"/>
</dbReference>
<evidence type="ECO:0000256" key="3">
    <source>
        <dbReference type="ARBA" id="ARBA00022679"/>
    </source>
</evidence>
<dbReference type="PROSITE" id="PS52029">
    <property type="entry name" value="LD_TPASE"/>
    <property type="match status" value="1"/>
</dbReference>
<name>A0A2N5XRJ6_9HYPH</name>
<dbReference type="GO" id="GO:0016740">
    <property type="term" value="F:transferase activity"/>
    <property type="evidence" value="ECO:0007669"/>
    <property type="project" value="UniProtKB-KW"/>
</dbReference>
<dbReference type="CDD" id="cd16913">
    <property type="entry name" value="YkuD_like"/>
    <property type="match status" value="1"/>
</dbReference>
<dbReference type="PANTHER" id="PTHR41533:SF1">
    <property type="entry name" value="L,D-TRANSPEPTIDASE YCBB-RELATED"/>
    <property type="match status" value="1"/>
</dbReference>
<dbReference type="PANTHER" id="PTHR41533">
    <property type="entry name" value="L,D-TRANSPEPTIDASE HI_1667-RELATED"/>
    <property type="match status" value="1"/>
</dbReference>
<feature type="compositionally biased region" description="Polar residues" evidence="8">
    <location>
        <begin position="9"/>
        <end position="20"/>
    </location>
</feature>
<dbReference type="GO" id="GO:0008360">
    <property type="term" value="P:regulation of cell shape"/>
    <property type="evidence" value="ECO:0007669"/>
    <property type="project" value="UniProtKB-UniRule"/>
</dbReference>
<comment type="caution">
    <text evidence="10">The sequence shown here is derived from an EMBL/GenBank/DDBJ whole genome shotgun (WGS) entry which is preliminary data.</text>
</comment>
<keyword evidence="5 7" id="KW-0573">Peptidoglycan synthesis</keyword>
<dbReference type="OrthoDB" id="9778545at2"/>
<keyword evidence="3" id="KW-0808">Transferase</keyword>
<evidence type="ECO:0000256" key="4">
    <source>
        <dbReference type="ARBA" id="ARBA00022960"/>
    </source>
</evidence>
<dbReference type="GO" id="GO:0009252">
    <property type="term" value="P:peptidoglycan biosynthetic process"/>
    <property type="evidence" value="ECO:0007669"/>
    <property type="project" value="UniProtKB-UniPathway"/>
</dbReference>
<dbReference type="Pfam" id="PF03734">
    <property type="entry name" value="YkuD"/>
    <property type="match status" value="1"/>
</dbReference>
<keyword evidence="6 7" id="KW-0961">Cell wall biogenesis/degradation</keyword>
<protein>
    <submittedName>
        <fullName evidence="10">Murein L,D-transpeptidase</fullName>
    </submittedName>
</protein>
<organism evidence="10 11">
    <name type="scientific">Cohaesibacter celericrescens</name>
    <dbReference type="NCBI Taxonomy" id="2067669"/>
    <lineage>
        <taxon>Bacteria</taxon>
        <taxon>Pseudomonadati</taxon>
        <taxon>Pseudomonadota</taxon>
        <taxon>Alphaproteobacteria</taxon>
        <taxon>Hyphomicrobiales</taxon>
        <taxon>Cohaesibacteraceae</taxon>
    </lineage>
</organism>
<dbReference type="GO" id="GO:0004180">
    <property type="term" value="F:carboxypeptidase activity"/>
    <property type="evidence" value="ECO:0007669"/>
    <property type="project" value="UniProtKB-ARBA"/>
</dbReference>
<dbReference type="SUPFAM" id="SSF141523">
    <property type="entry name" value="L,D-transpeptidase catalytic domain-like"/>
    <property type="match status" value="1"/>
</dbReference>
<dbReference type="InterPro" id="IPR002477">
    <property type="entry name" value="Peptidoglycan-bd-like"/>
</dbReference>
<dbReference type="SUPFAM" id="SSF47090">
    <property type="entry name" value="PGBD-like"/>
    <property type="match status" value="1"/>
</dbReference>
<accession>A0A2N5XRJ6</accession>
<dbReference type="InterPro" id="IPR052905">
    <property type="entry name" value="LD-transpeptidase_YkuD-like"/>
</dbReference>
<dbReference type="Pfam" id="PF01471">
    <property type="entry name" value="PG_binding_1"/>
    <property type="match status" value="1"/>
</dbReference>